<sequence length="409" mass="47530">MKMEKIIIFCKHAVETLTYFSEQLADAFAAWGYEIFWMDFEMLGLSVWKLRQAVQGKKAVLITFNFIGLSGEEQLWESDHAGDPVISLWEMLEIPCLNIMVDHPIYYYKALRYPIANLRTFCIDRDHVSYMRRFYPDIFCEFLPLAGNCLSEQAGIAIPAASDSDQLFEQWKKRPYTLAFTANYVPVSNIDRQLAAMDSEYRDFYYEIIDAFIQNPKQDLLSCIETYLRREIPDLSDDQLCEGMSSMPAVDLWIRTYFREKTVRILAEGGIKVHVSGKDWDSMRCARPENLISTGRMVASVDCVRAMAKAKLALNTMPWFKDGAHDRIFTAMLQGTAAFTDDSVYLREQFVHMDTIVYYDIQRLELLPEQVMCLLEDPELLFRLSCRGKAAAERLHTWKNRAQHLRTYI</sequence>
<dbReference type="SUPFAM" id="SSF53756">
    <property type="entry name" value="UDP-Glycosyltransferase/glycogen phosphorylase"/>
    <property type="match status" value="1"/>
</dbReference>
<dbReference type="InterPro" id="IPR055259">
    <property type="entry name" value="YkvP/CgeB_Glyco_trans-like"/>
</dbReference>
<proteinExistence type="predicted"/>
<accession>N2ALP3</accession>
<evidence type="ECO:0000313" key="2">
    <source>
        <dbReference type="EMBL" id="EMZ25404.1"/>
    </source>
</evidence>
<dbReference type="AlphaFoldDB" id="N2ALP3"/>
<dbReference type="HOGENOM" id="CLU_037740_0_0_9"/>
<dbReference type="Proteomes" id="UP000012589">
    <property type="component" value="Unassembled WGS sequence"/>
</dbReference>
<organism evidence="2 3">
    <name type="scientific">Eubacterium plexicaudatum ASF492</name>
    <dbReference type="NCBI Taxonomy" id="1235802"/>
    <lineage>
        <taxon>Bacteria</taxon>
        <taxon>Bacillati</taxon>
        <taxon>Bacillota</taxon>
        <taxon>Clostridia</taxon>
        <taxon>Eubacteriales</taxon>
        <taxon>Eubacteriaceae</taxon>
        <taxon>Eubacterium</taxon>
    </lineage>
</organism>
<dbReference type="PATRIC" id="fig|1235802.3.peg.3049"/>
<dbReference type="EMBL" id="AQFT01000089">
    <property type="protein sequence ID" value="EMZ25404.1"/>
    <property type="molecule type" value="Genomic_DNA"/>
</dbReference>
<gene>
    <name evidence="2" type="ORF">C823_02886</name>
</gene>
<dbReference type="eggNOG" id="COG4641">
    <property type="taxonomic scope" value="Bacteria"/>
</dbReference>
<comment type="caution">
    <text evidence="2">The sequence shown here is derived from an EMBL/GenBank/DDBJ whole genome shotgun (WGS) entry which is preliminary data.</text>
</comment>
<evidence type="ECO:0000313" key="3">
    <source>
        <dbReference type="Proteomes" id="UP000012589"/>
    </source>
</evidence>
<protein>
    <recommendedName>
        <fullName evidence="1">Spore protein YkvP/CgeB glycosyl transferase-like domain-containing protein</fullName>
    </recommendedName>
</protein>
<reference evidence="2 3" key="1">
    <citation type="journal article" date="2014" name="Genome Announc.">
        <title>Draft genome sequences of the altered schaedler flora, a defined bacterial community from gnotobiotic mice.</title>
        <authorList>
            <person name="Wannemuehler M.J."/>
            <person name="Overstreet A.M."/>
            <person name="Ward D.V."/>
            <person name="Phillips G.J."/>
        </authorList>
    </citation>
    <scope>NUCLEOTIDE SEQUENCE [LARGE SCALE GENOMIC DNA]</scope>
    <source>
        <strain evidence="2 3">ASF492</strain>
    </source>
</reference>
<dbReference type="Pfam" id="PF13524">
    <property type="entry name" value="Glyco_trans_1_2"/>
    <property type="match status" value="1"/>
</dbReference>
<dbReference type="STRING" id="1235802.C823_02886"/>
<feature type="domain" description="Spore protein YkvP/CgeB glycosyl transferase-like" evidence="1">
    <location>
        <begin position="262"/>
        <end position="405"/>
    </location>
</feature>
<keyword evidence="3" id="KW-1185">Reference proteome</keyword>
<evidence type="ECO:0000259" key="1">
    <source>
        <dbReference type="Pfam" id="PF13524"/>
    </source>
</evidence>
<name>N2ALP3_9FIRM</name>